<sequence length="129" mass="14785">MNIIIILSFILNIVFYTIAEEISETISSNVNKKISAINNIMNDIKSDIEVYKKLNNIENSMPFEDDDFNEYIINKVNTLQSINKPDKTLSARAWFCTSIHCALHSDCDLRTGPFQHCHGCNFSSYRCDP</sequence>
<evidence type="ECO:0000313" key="2">
    <source>
        <dbReference type="EMBL" id="QSS52140.1"/>
    </source>
</evidence>
<dbReference type="VEuPathDB" id="FungiDB:I7I53_07664"/>
<dbReference type="AlphaFoldDB" id="A0A8A1LF17"/>
<dbReference type="EMBL" id="CP069103">
    <property type="protein sequence ID" value="QSS52140.1"/>
    <property type="molecule type" value="Genomic_DNA"/>
</dbReference>
<evidence type="ECO:0000313" key="3">
    <source>
        <dbReference type="Proteomes" id="UP000663419"/>
    </source>
</evidence>
<accession>A0A8A1LF17</accession>
<proteinExistence type="predicted"/>
<protein>
    <submittedName>
        <fullName evidence="2">Required for macrophage lysis</fullName>
    </submittedName>
</protein>
<feature type="chain" id="PRO_5034917810" evidence="1">
    <location>
        <begin position="20"/>
        <end position="129"/>
    </location>
</feature>
<evidence type="ECO:0000256" key="1">
    <source>
        <dbReference type="SAM" id="SignalP"/>
    </source>
</evidence>
<organism evidence="2 3">
    <name type="scientific">Ajellomyces capsulatus (strain H88)</name>
    <name type="common">Darling's disease fungus</name>
    <name type="synonym">Histoplasma capsulatum</name>
    <dbReference type="NCBI Taxonomy" id="544711"/>
    <lineage>
        <taxon>Eukaryota</taxon>
        <taxon>Fungi</taxon>
        <taxon>Dikarya</taxon>
        <taxon>Ascomycota</taxon>
        <taxon>Pezizomycotina</taxon>
        <taxon>Eurotiomycetes</taxon>
        <taxon>Eurotiomycetidae</taxon>
        <taxon>Onygenales</taxon>
        <taxon>Ajellomycetaceae</taxon>
        <taxon>Histoplasma</taxon>
    </lineage>
</organism>
<feature type="signal peptide" evidence="1">
    <location>
        <begin position="1"/>
        <end position="19"/>
    </location>
</feature>
<reference evidence="2" key="1">
    <citation type="submission" date="2021-01" db="EMBL/GenBank/DDBJ databases">
        <title>Chromosome-level genome assembly of a human fungal pathogen reveals clustering of transcriptionally co-regulated genes.</title>
        <authorList>
            <person name="Voorhies M."/>
            <person name="Cohen S."/>
            <person name="Shea T.P."/>
            <person name="Petrus S."/>
            <person name="Munoz J.F."/>
            <person name="Poplawski S."/>
            <person name="Goldman W.E."/>
            <person name="Michael T."/>
            <person name="Cuomo C.A."/>
            <person name="Sil A."/>
            <person name="Beyhan S."/>
        </authorList>
    </citation>
    <scope>NUCLEOTIDE SEQUENCE</scope>
    <source>
        <strain evidence="2">H88</strain>
    </source>
</reference>
<name>A0A8A1LF17_AJEC8</name>
<gene>
    <name evidence="2" type="primary">LDF1</name>
    <name evidence="2" type="ORF">I7I53_07664</name>
</gene>
<keyword evidence="1" id="KW-0732">Signal</keyword>
<dbReference type="Proteomes" id="UP000663419">
    <property type="component" value="Chromosome 2"/>
</dbReference>